<dbReference type="EMBL" id="FXUV02000054">
    <property type="protein sequence ID" value="SNB81204.1"/>
    <property type="molecule type" value="Genomic_DNA"/>
</dbReference>
<dbReference type="EMBL" id="FXUV01000063">
    <property type="protein sequence ID" value="SMQ13400.1"/>
    <property type="molecule type" value="Genomic_DNA"/>
</dbReference>
<name>A0A238HHX3_9NEIS</name>
<reference evidence="2" key="1">
    <citation type="submission" date="2017-05" db="EMBL/GenBank/DDBJ databases">
        <authorList>
            <person name="Song R."/>
            <person name="Chenine A.L."/>
            <person name="Ruprecht R.M."/>
        </authorList>
    </citation>
    <scope>NUCLEOTIDE SEQUENCE</scope>
    <source>
        <strain evidence="2">Kingella_eburonensis</strain>
    </source>
</reference>
<dbReference type="STRING" id="1522312.GCA_900177895_01878"/>
<gene>
    <name evidence="2" type="primary">yidD_1</name>
    <name evidence="3" type="ORF">KEBURONENSIS_00443</name>
    <name evidence="2" type="ORF">KEBURONENSIS_00539</name>
</gene>
<evidence type="ECO:0000313" key="2">
    <source>
        <dbReference type="EMBL" id="SMQ13400.1"/>
    </source>
</evidence>
<dbReference type="RefSeq" id="WP_095063354.1">
    <property type="nucleotide sequence ID" value="NZ_FXUV02000054.1"/>
</dbReference>
<dbReference type="OrthoDB" id="6629784at2"/>
<reference evidence="3 4" key="2">
    <citation type="submission" date="2017-06" db="EMBL/GenBank/DDBJ databases">
        <authorList>
            <person name="Kim H.J."/>
            <person name="Triplett B.A."/>
        </authorList>
    </citation>
    <scope>NUCLEOTIDE SEQUENCE [LARGE SCALE GENOMIC DNA]</scope>
    <source>
        <strain evidence="3">Kingella_eburonensis</strain>
    </source>
</reference>
<accession>A0A238HHX3</accession>
<dbReference type="NCBIfam" id="TIGR00278">
    <property type="entry name" value="membrane protein insertion efficiency factor YidD"/>
    <property type="match status" value="1"/>
</dbReference>
<dbReference type="AlphaFoldDB" id="A0A238HHX3"/>
<dbReference type="Proteomes" id="UP000215450">
    <property type="component" value="Unassembled WGS sequence"/>
</dbReference>
<dbReference type="InterPro" id="IPR002696">
    <property type="entry name" value="Membr_insert_effic_factor_YidD"/>
</dbReference>
<feature type="region of interest" description="Disordered" evidence="1">
    <location>
        <begin position="127"/>
        <end position="149"/>
    </location>
</feature>
<organism evidence="2">
    <name type="scientific">Kingella negevensis</name>
    <dbReference type="NCBI Taxonomy" id="1522312"/>
    <lineage>
        <taxon>Bacteria</taxon>
        <taxon>Pseudomonadati</taxon>
        <taxon>Pseudomonadota</taxon>
        <taxon>Betaproteobacteria</taxon>
        <taxon>Neisseriales</taxon>
        <taxon>Neisseriaceae</taxon>
        <taxon>Kingella</taxon>
    </lineage>
</organism>
<dbReference type="SMART" id="SM01234">
    <property type="entry name" value="Haemolytic"/>
    <property type="match status" value="1"/>
</dbReference>
<evidence type="ECO:0000313" key="4">
    <source>
        <dbReference type="Proteomes" id="UP000215450"/>
    </source>
</evidence>
<protein>
    <submittedName>
        <fullName evidence="2">Putative membrane protein insertion efficiency factor</fullName>
    </submittedName>
</protein>
<evidence type="ECO:0000313" key="3">
    <source>
        <dbReference type="EMBL" id="SNB81204.1"/>
    </source>
</evidence>
<keyword evidence="4" id="KW-1185">Reference proteome</keyword>
<proteinExistence type="predicted"/>
<sequence>MLKKWVLWSIRAYQKYVSPRKGFSCAYRVVYGGCGCSGVGYRLIRRFGVFSGCILLRRRFAHCRFAYEHFCKPTQSLSMGKFQRGFCDVPCDIPCDGDCGLTSTQSDCLDAGCNCMNCGGEVGSCRDERPREPKKKPIRVPNLAGSDDE</sequence>
<evidence type="ECO:0000256" key="1">
    <source>
        <dbReference type="SAM" id="MobiDB-lite"/>
    </source>
</evidence>